<dbReference type="InterPro" id="IPR016032">
    <property type="entry name" value="Sig_transdc_resp-reg_C-effctor"/>
</dbReference>
<dbReference type="RefSeq" id="WP_090092844.1">
    <property type="nucleotide sequence ID" value="NZ_FOMG01000023.1"/>
</dbReference>
<dbReference type="Gene3D" id="1.10.10.10">
    <property type="entry name" value="Winged helix-like DNA-binding domain superfamily/Winged helix DNA-binding domain"/>
    <property type="match status" value="1"/>
</dbReference>
<dbReference type="AlphaFoldDB" id="A0A1I1QA65"/>
<proteinExistence type="predicted"/>
<dbReference type="GO" id="GO:0003677">
    <property type="term" value="F:DNA binding"/>
    <property type="evidence" value="ECO:0007669"/>
    <property type="project" value="InterPro"/>
</dbReference>
<dbReference type="Pfam" id="PF00196">
    <property type="entry name" value="GerE"/>
    <property type="match status" value="1"/>
</dbReference>
<dbReference type="SMART" id="SM00421">
    <property type="entry name" value="HTH_LUXR"/>
    <property type="match status" value="1"/>
</dbReference>
<reference evidence="2 3" key="1">
    <citation type="submission" date="2016-10" db="EMBL/GenBank/DDBJ databases">
        <authorList>
            <person name="de Groot N.N."/>
        </authorList>
    </citation>
    <scope>NUCLEOTIDE SEQUENCE [LARGE SCALE GENOMIC DNA]</scope>
    <source>
        <strain evidence="2 3">DSM 12992</strain>
    </source>
</reference>
<dbReference type="InterPro" id="IPR018656">
    <property type="entry name" value="DUF2087"/>
</dbReference>
<evidence type="ECO:0000313" key="2">
    <source>
        <dbReference type="EMBL" id="SFD16728.1"/>
    </source>
</evidence>
<dbReference type="SUPFAM" id="SSF46894">
    <property type="entry name" value="C-terminal effector domain of the bipartite response regulators"/>
    <property type="match status" value="1"/>
</dbReference>
<keyword evidence="3" id="KW-1185">Reference proteome</keyword>
<dbReference type="STRING" id="119641.SAMN05421842_12319"/>
<accession>A0A1I1QA65</accession>
<sequence>MDIKSNELFWSATIDEVKNGFIENDNEYKCIFCEEIFQKGRIYEIKSELYDAKKATEIHIDERHGSILDYLLRMNSAFTGVSDVQREVITLISRGLSDKEIAAELGVAQSTIRNHRYKLREKEKQSKLFLVMMDLLSNNTSKKINKLDKEVICDAPKTATILDDRYNITDKEKNDTIKTYMDESGALKSYPAKAKKKIIVLEEIVKNFSKGKTYSEKEINRVLKRIYEDNATIRRALIEYGFFERTNDCNSYWVKE</sequence>
<dbReference type="InterPro" id="IPR000792">
    <property type="entry name" value="Tscrpt_reg_LuxR_C"/>
</dbReference>
<feature type="domain" description="HTH luxR-type" evidence="1">
    <location>
        <begin position="78"/>
        <end position="132"/>
    </location>
</feature>
<evidence type="ECO:0000313" key="3">
    <source>
        <dbReference type="Proteomes" id="UP000199263"/>
    </source>
</evidence>
<gene>
    <name evidence="2" type="ORF">SAMN05421842_12319</name>
</gene>
<dbReference type="OrthoDB" id="9789954at2"/>
<dbReference type="InterPro" id="IPR036388">
    <property type="entry name" value="WH-like_DNA-bd_sf"/>
</dbReference>
<name>A0A1I1QA65_9CLOT</name>
<dbReference type="PRINTS" id="PR00038">
    <property type="entry name" value="HTHLUXR"/>
</dbReference>
<evidence type="ECO:0000259" key="1">
    <source>
        <dbReference type="SMART" id="SM00421"/>
    </source>
</evidence>
<organism evidence="2 3">
    <name type="scientific">Clostridium uliginosum</name>
    <dbReference type="NCBI Taxonomy" id="119641"/>
    <lineage>
        <taxon>Bacteria</taxon>
        <taxon>Bacillati</taxon>
        <taxon>Bacillota</taxon>
        <taxon>Clostridia</taxon>
        <taxon>Eubacteriales</taxon>
        <taxon>Clostridiaceae</taxon>
        <taxon>Clostridium</taxon>
    </lineage>
</organism>
<dbReference type="Proteomes" id="UP000199263">
    <property type="component" value="Unassembled WGS sequence"/>
</dbReference>
<dbReference type="Pfam" id="PF09860">
    <property type="entry name" value="DUF2087"/>
    <property type="match status" value="1"/>
</dbReference>
<protein>
    <recommendedName>
        <fullName evidence="1">HTH luxR-type domain-containing protein</fullName>
    </recommendedName>
</protein>
<dbReference type="EMBL" id="FOMG01000023">
    <property type="protein sequence ID" value="SFD16728.1"/>
    <property type="molecule type" value="Genomic_DNA"/>
</dbReference>
<dbReference type="GO" id="GO:0006355">
    <property type="term" value="P:regulation of DNA-templated transcription"/>
    <property type="evidence" value="ECO:0007669"/>
    <property type="project" value="InterPro"/>
</dbReference>